<protein>
    <recommendedName>
        <fullName evidence="1">Nudix hydrolase domain-containing protein</fullName>
    </recommendedName>
</protein>
<proteinExistence type="predicted"/>
<dbReference type="InterPro" id="IPR015797">
    <property type="entry name" value="NUDIX_hydrolase-like_dom_sf"/>
</dbReference>
<dbReference type="InterPro" id="IPR036388">
    <property type="entry name" value="WH-like_DNA-bd_sf"/>
</dbReference>
<dbReference type="SUPFAM" id="SSF46785">
    <property type="entry name" value="Winged helix' DNA-binding domain"/>
    <property type="match status" value="1"/>
</dbReference>
<dbReference type="PANTHER" id="PTHR43736">
    <property type="entry name" value="ADP-RIBOSE PYROPHOSPHATASE"/>
    <property type="match status" value="1"/>
</dbReference>
<dbReference type="Pfam" id="PF21906">
    <property type="entry name" value="WHD_NrtR"/>
    <property type="match status" value="1"/>
</dbReference>
<dbReference type="AlphaFoldDB" id="A0A1F5NJ31"/>
<dbReference type="Gene3D" id="1.10.10.10">
    <property type="entry name" value="Winged helix-like DNA-binding domain superfamily/Winged helix DNA-binding domain"/>
    <property type="match status" value="1"/>
</dbReference>
<dbReference type="InterPro" id="IPR054105">
    <property type="entry name" value="WHD_NrtR"/>
</dbReference>
<dbReference type="SUPFAM" id="SSF55811">
    <property type="entry name" value="Nudix"/>
    <property type="match status" value="1"/>
</dbReference>
<reference evidence="2 3" key="1">
    <citation type="journal article" date="2016" name="Nat. Commun.">
        <title>Thousands of microbial genomes shed light on interconnected biogeochemical processes in an aquifer system.</title>
        <authorList>
            <person name="Anantharaman K."/>
            <person name="Brown C.T."/>
            <person name="Hug L.A."/>
            <person name="Sharon I."/>
            <person name="Castelle C.J."/>
            <person name="Probst A.J."/>
            <person name="Thomas B.C."/>
            <person name="Singh A."/>
            <person name="Wilkins M.J."/>
            <person name="Karaoz U."/>
            <person name="Brodie E.L."/>
            <person name="Williams K.H."/>
            <person name="Hubbard S.S."/>
            <person name="Banfield J.F."/>
        </authorList>
    </citation>
    <scope>NUCLEOTIDE SEQUENCE [LARGE SCALE GENOMIC DNA]</scope>
</reference>
<evidence type="ECO:0000259" key="1">
    <source>
        <dbReference type="PROSITE" id="PS51462"/>
    </source>
</evidence>
<sequence length="226" mass="26400">MRIKNSKSEKLIFGPAVAVDVLIFDVNNGKLNALLIRISKGPYKNKWALPGGLVRTDETLDEAAKRVLWEKAGIRGIYLEQLYSFGEVKRDVRGRIISISYFALVDSAKFQPRTTEYYSDIRWKEAKKLPPMAFDHGKIIAFGIERLRNKIEYTNIAYALLPKEFTLTEMQKIYEIILGKKLDKRNFRKKLKMLNILEPEKKMRHGLKSRPAELYRFRKRSLVFTK</sequence>
<comment type="caution">
    <text evidence="2">The sequence shown here is derived from an EMBL/GenBank/DDBJ whole genome shotgun (WGS) entry which is preliminary data.</text>
</comment>
<dbReference type="Pfam" id="PF00293">
    <property type="entry name" value="NUDIX"/>
    <property type="match status" value="1"/>
</dbReference>
<dbReference type="CDD" id="cd18873">
    <property type="entry name" value="NUDIX_NadM_like"/>
    <property type="match status" value="1"/>
</dbReference>
<feature type="domain" description="Nudix hydrolase" evidence="1">
    <location>
        <begin position="14"/>
        <end position="147"/>
    </location>
</feature>
<accession>A0A1F5NJ31</accession>
<dbReference type="EMBL" id="MFDZ01000045">
    <property type="protein sequence ID" value="OGE77563.1"/>
    <property type="molecule type" value="Genomic_DNA"/>
</dbReference>
<evidence type="ECO:0000313" key="3">
    <source>
        <dbReference type="Proteomes" id="UP000176578"/>
    </source>
</evidence>
<evidence type="ECO:0000313" key="2">
    <source>
        <dbReference type="EMBL" id="OGE77563.1"/>
    </source>
</evidence>
<organism evidence="2 3">
    <name type="scientific">Candidatus Daviesbacteria bacterium RIFCSPLOWO2_02_FULL_41_8</name>
    <dbReference type="NCBI Taxonomy" id="1797798"/>
    <lineage>
        <taxon>Bacteria</taxon>
        <taxon>Candidatus Daviesiibacteriota</taxon>
    </lineage>
</organism>
<name>A0A1F5NJ31_9BACT</name>
<dbReference type="InterPro" id="IPR036390">
    <property type="entry name" value="WH_DNA-bd_sf"/>
</dbReference>
<dbReference type="Proteomes" id="UP000176578">
    <property type="component" value="Unassembled WGS sequence"/>
</dbReference>
<dbReference type="InterPro" id="IPR000086">
    <property type="entry name" value="NUDIX_hydrolase_dom"/>
</dbReference>
<dbReference type="PROSITE" id="PS51462">
    <property type="entry name" value="NUDIX"/>
    <property type="match status" value="1"/>
</dbReference>
<dbReference type="Gene3D" id="3.90.79.10">
    <property type="entry name" value="Nucleoside Triphosphate Pyrophosphohydrolase"/>
    <property type="match status" value="1"/>
</dbReference>
<gene>
    <name evidence="2" type="ORF">A3J19_01665</name>
</gene>
<dbReference type="PANTHER" id="PTHR43736:SF4">
    <property type="entry name" value="SLR1690 PROTEIN"/>
    <property type="match status" value="1"/>
</dbReference>